<dbReference type="Proteomes" id="UP001055439">
    <property type="component" value="Chromosome 3"/>
</dbReference>
<evidence type="ECO:0000313" key="2">
    <source>
        <dbReference type="Proteomes" id="UP001055439"/>
    </source>
</evidence>
<organism evidence="1 2">
    <name type="scientific">Musa troglodytarum</name>
    <name type="common">fe'i banana</name>
    <dbReference type="NCBI Taxonomy" id="320322"/>
    <lineage>
        <taxon>Eukaryota</taxon>
        <taxon>Viridiplantae</taxon>
        <taxon>Streptophyta</taxon>
        <taxon>Embryophyta</taxon>
        <taxon>Tracheophyta</taxon>
        <taxon>Spermatophyta</taxon>
        <taxon>Magnoliopsida</taxon>
        <taxon>Liliopsida</taxon>
        <taxon>Zingiberales</taxon>
        <taxon>Musaceae</taxon>
        <taxon>Musa</taxon>
    </lineage>
</organism>
<dbReference type="AlphaFoldDB" id="A0A9E7JVB0"/>
<accession>A0A9E7JVB0</accession>
<name>A0A9E7JVB0_9LILI</name>
<proteinExistence type="predicted"/>
<protein>
    <submittedName>
        <fullName evidence="1">Uncharacterized protein</fullName>
    </submittedName>
</protein>
<keyword evidence="2" id="KW-1185">Reference proteome</keyword>
<evidence type="ECO:0000313" key="1">
    <source>
        <dbReference type="EMBL" id="URD93736.1"/>
    </source>
</evidence>
<sequence length="111" mass="12732">MEDPEAVLQEFHLSCHQNLRGDAAKLLYAVLESADLMAYPDTRINEEFRERANTSATPSMLRRRWPCRSPKERWVMGALLLSGRETDLLRITQLLELGRPDESLKAYGKSV</sequence>
<reference evidence="1" key="1">
    <citation type="submission" date="2022-05" db="EMBL/GenBank/DDBJ databases">
        <title>The Musa troglodytarum L. genome provides insights into the mechanism of non-climacteric behaviour and enrichment of carotenoids.</title>
        <authorList>
            <person name="Wang J."/>
        </authorList>
    </citation>
    <scope>NUCLEOTIDE SEQUENCE</scope>
    <source>
        <tissue evidence="1">Leaf</tissue>
    </source>
</reference>
<gene>
    <name evidence="1" type="ORF">MUK42_33133</name>
</gene>
<dbReference type="EMBL" id="CP097505">
    <property type="protein sequence ID" value="URD93736.1"/>
    <property type="molecule type" value="Genomic_DNA"/>
</dbReference>
<feature type="non-terminal residue" evidence="1">
    <location>
        <position position="111"/>
    </location>
</feature>